<protein>
    <recommendedName>
        <fullName evidence="4">Pseudouridine synthase I TruA alpha/beta domain-containing protein</fullName>
    </recommendedName>
</protein>
<dbReference type="HAMAP" id="MF_00171">
    <property type="entry name" value="TruA"/>
    <property type="match status" value="1"/>
</dbReference>
<dbReference type="GO" id="GO:0003723">
    <property type="term" value="F:RNA binding"/>
    <property type="evidence" value="ECO:0007669"/>
    <property type="project" value="InterPro"/>
</dbReference>
<dbReference type="PANTHER" id="PTHR11142">
    <property type="entry name" value="PSEUDOURIDYLATE SYNTHASE"/>
    <property type="match status" value="1"/>
</dbReference>
<dbReference type="InterPro" id="IPR001406">
    <property type="entry name" value="PsdUridine_synth_TruA"/>
</dbReference>
<dbReference type="NCBIfam" id="TIGR00071">
    <property type="entry name" value="hisT_truA"/>
    <property type="match status" value="1"/>
</dbReference>
<dbReference type="GO" id="GO:1990481">
    <property type="term" value="P:mRNA pseudouridine synthesis"/>
    <property type="evidence" value="ECO:0007669"/>
    <property type="project" value="TreeGrafter"/>
</dbReference>
<dbReference type="GO" id="GO:0031119">
    <property type="term" value="P:tRNA pseudouridine synthesis"/>
    <property type="evidence" value="ECO:0007669"/>
    <property type="project" value="TreeGrafter"/>
</dbReference>
<evidence type="ECO:0000256" key="3">
    <source>
        <dbReference type="ARBA" id="ARBA00023235"/>
    </source>
</evidence>
<dbReference type="AlphaFoldDB" id="A0A5E4QRX6"/>
<evidence type="ECO:0000256" key="2">
    <source>
        <dbReference type="ARBA" id="ARBA00022694"/>
    </source>
</evidence>
<keyword evidence="2" id="KW-0819">tRNA processing</keyword>
<dbReference type="FunFam" id="3.30.70.580:FF:000007">
    <property type="entry name" value="tRNA pseudouridine synthase"/>
    <property type="match status" value="1"/>
</dbReference>
<dbReference type="OrthoDB" id="25767at2759"/>
<sequence>MEKVPPKRKIKNSTKEELISLEKEELIDRILQLEAHNVQLKNIISKNLSEAGDNQKNDGHKKFDFSKCHYRKVLLRFLYFGWDYQGLAVQEDSIQTIEHHLFNALIKSCLIEDRPSSDYHRCGRTDKGVSAFGQVISIKVRSKHPPPQQNEPNSLATEMPYCKILNRLLPKDIRAVSWMPIPDDKQDFSARFDCKKRQYKYYFPKSSLNIAAMREACSLLIGSHDFRHLCKMDVGNGVTEFRRKIISADIIPIDDSAEVRSMHALVIEGNAFLWHQIRCIMGVLLLIGEGKEHPRVISELLDVETHTSKPQYNMALHIPLNLFKCTYNVDDSCWVYDNNELRSVIGNLQNEWTIYSVKSTMIKDCIKELEDIYTKQIEKIENSASDMKESDRCIGVGEREDMNCDVEERDGSTVQAYTDCLLQGVKPRVYTPLLKREKCSSLEEKIEYYKKKRKIVDAKNKL</sequence>
<dbReference type="Gene3D" id="3.30.70.580">
    <property type="entry name" value="Pseudouridine synthase I, catalytic domain, N-terminal subdomain"/>
    <property type="match status" value="1"/>
</dbReference>
<dbReference type="CDD" id="cd02569">
    <property type="entry name" value="PseudoU_synth_ScPus3"/>
    <property type="match status" value="1"/>
</dbReference>
<evidence type="ECO:0000313" key="6">
    <source>
        <dbReference type="Proteomes" id="UP000324832"/>
    </source>
</evidence>
<name>A0A5E4QRX6_9NEOP</name>
<dbReference type="InterPro" id="IPR020094">
    <property type="entry name" value="TruA/RsuA/RluB/E/F_N"/>
</dbReference>
<dbReference type="GO" id="GO:0005737">
    <property type="term" value="C:cytoplasm"/>
    <property type="evidence" value="ECO:0007669"/>
    <property type="project" value="TreeGrafter"/>
</dbReference>
<comment type="similarity">
    <text evidence="1">Belongs to the tRNA pseudouridine synthase TruA family.</text>
</comment>
<evidence type="ECO:0000313" key="5">
    <source>
        <dbReference type="EMBL" id="VVC99637.1"/>
    </source>
</evidence>
<dbReference type="InterPro" id="IPR020103">
    <property type="entry name" value="PsdUridine_synth_cat_dom_sf"/>
</dbReference>
<gene>
    <name evidence="5" type="ORF">LSINAPIS_LOCUS10474</name>
</gene>
<dbReference type="EMBL" id="FZQP02004245">
    <property type="protein sequence ID" value="VVC99637.1"/>
    <property type="molecule type" value="Genomic_DNA"/>
</dbReference>
<dbReference type="GO" id="GO:0005634">
    <property type="term" value="C:nucleus"/>
    <property type="evidence" value="ECO:0007669"/>
    <property type="project" value="TreeGrafter"/>
</dbReference>
<organism evidence="5 6">
    <name type="scientific">Leptidea sinapis</name>
    <dbReference type="NCBI Taxonomy" id="189913"/>
    <lineage>
        <taxon>Eukaryota</taxon>
        <taxon>Metazoa</taxon>
        <taxon>Ecdysozoa</taxon>
        <taxon>Arthropoda</taxon>
        <taxon>Hexapoda</taxon>
        <taxon>Insecta</taxon>
        <taxon>Pterygota</taxon>
        <taxon>Neoptera</taxon>
        <taxon>Endopterygota</taxon>
        <taxon>Lepidoptera</taxon>
        <taxon>Glossata</taxon>
        <taxon>Ditrysia</taxon>
        <taxon>Papilionoidea</taxon>
        <taxon>Pieridae</taxon>
        <taxon>Dismorphiinae</taxon>
        <taxon>Leptidea</taxon>
    </lineage>
</organism>
<dbReference type="InterPro" id="IPR020095">
    <property type="entry name" value="PsdUridine_synth_TruA_C"/>
</dbReference>
<dbReference type="Pfam" id="PF01416">
    <property type="entry name" value="PseudoU_synth_1"/>
    <property type="match status" value="1"/>
</dbReference>
<keyword evidence="6" id="KW-1185">Reference proteome</keyword>
<evidence type="ECO:0000259" key="4">
    <source>
        <dbReference type="Pfam" id="PF01416"/>
    </source>
</evidence>
<keyword evidence="3" id="KW-0413">Isomerase</keyword>
<dbReference type="GO" id="GO:0009982">
    <property type="term" value="F:pseudouridine synthase activity"/>
    <property type="evidence" value="ECO:0007669"/>
    <property type="project" value="InterPro"/>
</dbReference>
<evidence type="ECO:0000256" key="1">
    <source>
        <dbReference type="ARBA" id="ARBA00009375"/>
    </source>
</evidence>
<feature type="domain" description="Pseudouridine synthase I TruA alpha/beta" evidence="4">
    <location>
        <begin position="216"/>
        <end position="328"/>
    </location>
</feature>
<dbReference type="Proteomes" id="UP000324832">
    <property type="component" value="Unassembled WGS sequence"/>
</dbReference>
<dbReference type="Gene3D" id="3.30.70.660">
    <property type="entry name" value="Pseudouridine synthase I, catalytic domain, C-terminal subdomain"/>
    <property type="match status" value="1"/>
</dbReference>
<dbReference type="InterPro" id="IPR041707">
    <property type="entry name" value="Pus3-like"/>
</dbReference>
<proteinExistence type="inferred from homology"/>
<dbReference type="InterPro" id="IPR020097">
    <property type="entry name" value="PsdUridine_synth_TruA_a/b_dom"/>
</dbReference>
<accession>A0A5E4QRX6</accession>
<reference evidence="5 6" key="1">
    <citation type="submission" date="2017-07" db="EMBL/GenBank/DDBJ databases">
        <authorList>
            <person name="Talla V."/>
            <person name="Backstrom N."/>
        </authorList>
    </citation>
    <scope>NUCLEOTIDE SEQUENCE [LARGE SCALE GENOMIC DNA]</scope>
</reference>
<dbReference type="SUPFAM" id="SSF55120">
    <property type="entry name" value="Pseudouridine synthase"/>
    <property type="match status" value="1"/>
</dbReference>
<dbReference type="PANTHER" id="PTHR11142:SF5">
    <property type="entry name" value="TRNA PSEUDOURIDINE(38_39) SYNTHASE"/>
    <property type="match status" value="1"/>
</dbReference>